<dbReference type="AlphaFoldDB" id="A0A853DQP2"/>
<accession>A0A853DQP2</accession>
<organism evidence="1 2">
    <name type="scientific">Allobranchiibius huperziae</name>
    <dbReference type="NCBI Taxonomy" id="1874116"/>
    <lineage>
        <taxon>Bacteria</taxon>
        <taxon>Bacillati</taxon>
        <taxon>Actinomycetota</taxon>
        <taxon>Actinomycetes</taxon>
        <taxon>Micrococcales</taxon>
        <taxon>Dermacoccaceae</taxon>
        <taxon>Allobranchiibius</taxon>
    </lineage>
</organism>
<dbReference type="InterPro" id="IPR036250">
    <property type="entry name" value="AcylCo_DH-like_C"/>
</dbReference>
<dbReference type="Gene3D" id="1.20.140.10">
    <property type="entry name" value="Butyryl-CoA Dehydrogenase, subunit A, domain 3"/>
    <property type="match status" value="1"/>
</dbReference>
<dbReference type="InterPro" id="IPR009100">
    <property type="entry name" value="AcylCoA_DH/oxidase_NM_dom_sf"/>
</dbReference>
<dbReference type="SUPFAM" id="SSF56645">
    <property type="entry name" value="Acyl-CoA dehydrogenase NM domain-like"/>
    <property type="match status" value="1"/>
</dbReference>
<name>A0A853DQP2_9MICO</name>
<dbReference type="Proteomes" id="UP000571817">
    <property type="component" value="Unassembled WGS sequence"/>
</dbReference>
<sequence>MSWTDEVSSGTLCAPDAQVALDLPDAVPAQRVPFALHLAGELAHSLPTPGGGSTMQLWDAMSRIAAYDLTIARALEPHIDALSILHQADLSPSDVGADERSTWGVFAAEGPDGRLAARETSTGWVVDGVKPWCSLAGQLSHALVTAWTSDTDRRLFAVSLGHDVRPRTGQWSSRGLVDIPSAPAEFADVAAVPVGEQGWYLLRPGFWWGGIGVAACWYGGAAGVARRLAPRPAGTGRAPDQIAQLHLGEADTLLFAARAALAHAAAQVDDPAARADDEVLARRVRGLVRSVVDDVLGVTARATGPAPLTFDEEHARRVADLSVYVRQDHGERDLAALGARLAIDRTEG</sequence>
<comment type="caution">
    <text evidence="1">The sequence shown here is derived from an EMBL/GenBank/DDBJ whole genome shotgun (WGS) entry which is preliminary data.</text>
</comment>
<dbReference type="GO" id="GO:0016627">
    <property type="term" value="F:oxidoreductase activity, acting on the CH-CH group of donors"/>
    <property type="evidence" value="ECO:0007669"/>
    <property type="project" value="InterPro"/>
</dbReference>
<keyword evidence="2" id="KW-1185">Reference proteome</keyword>
<evidence type="ECO:0000313" key="2">
    <source>
        <dbReference type="Proteomes" id="UP000571817"/>
    </source>
</evidence>
<dbReference type="SUPFAM" id="SSF47203">
    <property type="entry name" value="Acyl-CoA dehydrogenase C-terminal domain-like"/>
    <property type="match status" value="1"/>
</dbReference>
<dbReference type="RefSeq" id="WP_179483492.1">
    <property type="nucleotide sequence ID" value="NZ_JACCFW010000001.1"/>
</dbReference>
<evidence type="ECO:0000313" key="1">
    <source>
        <dbReference type="EMBL" id="NYJ76435.1"/>
    </source>
</evidence>
<dbReference type="EMBL" id="JACCFW010000001">
    <property type="protein sequence ID" value="NYJ76435.1"/>
    <property type="molecule type" value="Genomic_DNA"/>
</dbReference>
<reference evidence="1 2" key="1">
    <citation type="submission" date="2020-07" db="EMBL/GenBank/DDBJ databases">
        <title>Sequencing the genomes of 1000 actinobacteria strains.</title>
        <authorList>
            <person name="Klenk H.-P."/>
        </authorList>
    </citation>
    <scope>NUCLEOTIDE SEQUENCE [LARGE SCALE GENOMIC DNA]</scope>
    <source>
        <strain evidence="1 2">DSM 29531</strain>
    </source>
</reference>
<gene>
    <name evidence="1" type="ORF">HNR15_003398</name>
</gene>
<protein>
    <submittedName>
        <fullName evidence="1">Alkylation response protein AidB-like acyl-CoA dehydrogenase</fullName>
    </submittedName>
</protein>
<dbReference type="InterPro" id="IPR046373">
    <property type="entry name" value="Acyl-CoA_Oxase/DH_mid-dom_sf"/>
</dbReference>
<dbReference type="Gene3D" id="2.40.110.10">
    <property type="entry name" value="Butyryl-CoA Dehydrogenase, subunit A, domain 2"/>
    <property type="match status" value="1"/>
</dbReference>
<proteinExistence type="predicted"/>